<dbReference type="SUPFAM" id="SSF143120">
    <property type="entry name" value="YefM-like"/>
    <property type="match status" value="1"/>
</dbReference>
<organism evidence="3 4">
    <name type="scientific">Spirochaeta africana (strain ATCC 700263 / DSM 8902 / Z-7692)</name>
    <dbReference type="NCBI Taxonomy" id="889378"/>
    <lineage>
        <taxon>Bacteria</taxon>
        <taxon>Pseudomonadati</taxon>
        <taxon>Spirochaetota</taxon>
        <taxon>Spirochaetia</taxon>
        <taxon>Spirochaetales</taxon>
        <taxon>Spirochaetaceae</taxon>
        <taxon>Spirochaeta</taxon>
    </lineage>
</organism>
<dbReference type="Pfam" id="PF02604">
    <property type="entry name" value="PhdYeFM_antitox"/>
    <property type="match status" value="1"/>
</dbReference>
<dbReference type="KEGG" id="sfc:Spiaf_0397"/>
<dbReference type="Proteomes" id="UP000007383">
    <property type="component" value="Chromosome"/>
</dbReference>
<dbReference type="SUPFAM" id="SSF52980">
    <property type="entry name" value="Restriction endonuclease-like"/>
    <property type="match status" value="1"/>
</dbReference>
<dbReference type="PANTHER" id="PTHR34107">
    <property type="entry name" value="SLL0198 PROTEIN-RELATED"/>
    <property type="match status" value="1"/>
</dbReference>
<feature type="domain" description="Putative restriction endonuclease" evidence="2">
    <location>
        <begin position="68"/>
        <end position="251"/>
    </location>
</feature>
<keyword evidence="4" id="KW-1185">Reference proteome</keyword>
<dbReference type="OrthoDB" id="9808428at2"/>
<dbReference type="Pfam" id="PF05685">
    <property type="entry name" value="Uma2"/>
    <property type="match status" value="1"/>
</dbReference>
<reference evidence="4" key="1">
    <citation type="journal article" date="2013" name="Stand. Genomic Sci.">
        <title>Complete genome sequence of the halophilic bacterium Spirochaeta africana type strain (Z-7692(T)) from the alkaline Lake Magadi in the East African Rift.</title>
        <authorList>
            <person name="Liolos K."/>
            <person name="Abt B."/>
            <person name="Scheuner C."/>
            <person name="Teshima H."/>
            <person name="Held B."/>
            <person name="Lapidus A."/>
            <person name="Nolan M."/>
            <person name="Lucas S."/>
            <person name="Deshpande S."/>
            <person name="Cheng J.F."/>
            <person name="Tapia R."/>
            <person name="Goodwin L.A."/>
            <person name="Pitluck S."/>
            <person name="Pagani I."/>
            <person name="Ivanova N."/>
            <person name="Mavromatis K."/>
            <person name="Mikhailova N."/>
            <person name="Huntemann M."/>
            <person name="Pati A."/>
            <person name="Chen A."/>
            <person name="Palaniappan K."/>
            <person name="Land M."/>
            <person name="Rohde M."/>
            <person name="Tindall B.J."/>
            <person name="Detter J.C."/>
            <person name="Goker M."/>
            <person name="Bristow J."/>
            <person name="Eisen J.A."/>
            <person name="Markowitz V."/>
            <person name="Hugenholtz P."/>
            <person name="Woyke T."/>
            <person name="Klenk H.P."/>
            <person name="Kyrpides N.C."/>
        </authorList>
    </citation>
    <scope>NUCLEOTIDE SEQUENCE</scope>
    <source>
        <strain evidence="4">ATCC 700263 / DSM 8902 / Z-7692</strain>
    </source>
</reference>
<dbReference type="InterPro" id="IPR006442">
    <property type="entry name" value="Antitoxin_Phd/YefM"/>
</dbReference>
<dbReference type="InterPro" id="IPR036165">
    <property type="entry name" value="YefM-like_sf"/>
</dbReference>
<dbReference type="InterPro" id="IPR011335">
    <property type="entry name" value="Restrct_endonuc-II-like"/>
</dbReference>
<comment type="similarity">
    <text evidence="1">Belongs to the phD/YefM antitoxin family.</text>
</comment>
<dbReference type="InterPro" id="IPR008538">
    <property type="entry name" value="Uma2"/>
</dbReference>
<accession>H9UG59</accession>
<evidence type="ECO:0000313" key="3">
    <source>
        <dbReference type="EMBL" id="AFG36502.1"/>
    </source>
</evidence>
<evidence type="ECO:0000313" key="4">
    <source>
        <dbReference type="Proteomes" id="UP000007383"/>
    </source>
</evidence>
<evidence type="ECO:0000256" key="1">
    <source>
        <dbReference type="ARBA" id="ARBA00009981"/>
    </source>
</evidence>
<dbReference type="PANTHER" id="PTHR34107:SF4">
    <property type="entry name" value="SLL1222 PROTEIN"/>
    <property type="match status" value="1"/>
</dbReference>
<evidence type="ECO:0000259" key="2">
    <source>
        <dbReference type="Pfam" id="PF05685"/>
    </source>
</evidence>
<protein>
    <submittedName>
        <fullName evidence="3">Prevent-host-death family protein</fullName>
    </submittedName>
</protein>
<dbReference type="STRING" id="889378.Spiaf_0397"/>
<dbReference type="AlphaFoldDB" id="H9UG59"/>
<dbReference type="HOGENOM" id="CLU_076312_0_0_12"/>
<gene>
    <name evidence="3" type="ordered locus">Spiaf_0397</name>
</gene>
<dbReference type="RefSeq" id="WP_014454499.1">
    <property type="nucleotide sequence ID" value="NC_017098.1"/>
</dbReference>
<dbReference type="PATRIC" id="fig|889378.3.peg.401"/>
<dbReference type="NCBIfam" id="TIGR01552">
    <property type="entry name" value="phd_fam"/>
    <property type="match status" value="1"/>
</dbReference>
<dbReference type="InterPro" id="IPR012296">
    <property type="entry name" value="Nuclease_put_TT1808"/>
</dbReference>
<proteinExistence type="inferred from homology"/>
<dbReference type="Gene3D" id="3.90.1570.10">
    <property type="entry name" value="tt1808, chain A"/>
    <property type="match status" value="1"/>
</dbReference>
<name>H9UG59_SPIAZ</name>
<sequence>MYVTTTELQNNFGKYLKLCERHTIIVTKNGKKRAVLLPFPRGEHGYEAAEPEHIYGTAARKPDFVPYQEYLRLTENSEDRYEYIDGVIYLMSSPGFTHQQILGRLHLLFQKVFSHNQPEDQGCEVFLSPFDTYLYHLPIKEERELTEDDTNVVQPDLLVLCDHHTTVDEHDRYKGTPALVVEILSPSTRSKDKLRKLVLYAESGIREYWIVDPHTSSISVYSFADCALRSDTHYSEDQTAISDTFTDLQVPLRHVFG</sequence>
<dbReference type="EMBL" id="CP003282">
    <property type="protein sequence ID" value="AFG36502.1"/>
    <property type="molecule type" value="Genomic_DNA"/>
</dbReference>
<dbReference type="eggNOG" id="COG4636">
    <property type="taxonomic scope" value="Bacteria"/>
</dbReference>
<dbReference type="CDD" id="cd06260">
    <property type="entry name" value="DUF820-like"/>
    <property type="match status" value="1"/>
</dbReference>